<feature type="compositionally biased region" description="Basic and acidic residues" evidence="1">
    <location>
        <begin position="265"/>
        <end position="274"/>
    </location>
</feature>
<proteinExistence type="predicted"/>
<feature type="transmembrane region" description="Helical" evidence="2">
    <location>
        <begin position="26"/>
        <end position="46"/>
    </location>
</feature>
<evidence type="ECO:0000313" key="3">
    <source>
        <dbReference type="EMBL" id="KIJ64723.1"/>
    </source>
</evidence>
<evidence type="ECO:0000313" key="4">
    <source>
        <dbReference type="Proteomes" id="UP000053820"/>
    </source>
</evidence>
<dbReference type="OrthoDB" id="3352285at2759"/>
<dbReference type="AlphaFoldDB" id="A0A0C9WA39"/>
<protein>
    <submittedName>
        <fullName evidence="3">Uncharacterized protein</fullName>
    </submittedName>
</protein>
<dbReference type="EMBL" id="KN839845">
    <property type="protein sequence ID" value="KIJ64723.1"/>
    <property type="molecule type" value="Genomic_DNA"/>
</dbReference>
<name>A0A0C9WA39_9AGAM</name>
<feature type="transmembrane region" description="Helical" evidence="2">
    <location>
        <begin position="177"/>
        <end position="198"/>
    </location>
</feature>
<feature type="compositionally biased region" description="Low complexity" evidence="1">
    <location>
        <begin position="228"/>
        <end position="239"/>
    </location>
</feature>
<organism evidence="3 4">
    <name type="scientific">Hydnomerulius pinastri MD-312</name>
    <dbReference type="NCBI Taxonomy" id="994086"/>
    <lineage>
        <taxon>Eukaryota</taxon>
        <taxon>Fungi</taxon>
        <taxon>Dikarya</taxon>
        <taxon>Basidiomycota</taxon>
        <taxon>Agaricomycotina</taxon>
        <taxon>Agaricomycetes</taxon>
        <taxon>Agaricomycetidae</taxon>
        <taxon>Boletales</taxon>
        <taxon>Boletales incertae sedis</taxon>
        <taxon>Leucogyrophana</taxon>
    </lineage>
</organism>
<keyword evidence="2" id="KW-0472">Membrane</keyword>
<evidence type="ECO:0000256" key="2">
    <source>
        <dbReference type="SAM" id="Phobius"/>
    </source>
</evidence>
<gene>
    <name evidence="3" type="ORF">HYDPIDRAFT_111309</name>
</gene>
<evidence type="ECO:0000256" key="1">
    <source>
        <dbReference type="SAM" id="MobiDB-lite"/>
    </source>
</evidence>
<keyword evidence="4" id="KW-1185">Reference proteome</keyword>
<keyword evidence="2" id="KW-1133">Transmembrane helix</keyword>
<feature type="compositionally biased region" description="Polar residues" evidence="1">
    <location>
        <begin position="206"/>
        <end position="218"/>
    </location>
</feature>
<feature type="transmembrane region" description="Helical" evidence="2">
    <location>
        <begin position="66"/>
        <end position="86"/>
    </location>
</feature>
<reference evidence="3 4" key="1">
    <citation type="submission" date="2014-04" db="EMBL/GenBank/DDBJ databases">
        <title>Evolutionary Origins and Diversification of the Mycorrhizal Mutualists.</title>
        <authorList>
            <consortium name="DOE Joint Genome Institute"/>
            <consortium name="Mycorrhizal Genomics Consortium"/>
            <person name="Kohler A."/>
            <person name="Kuo A."/>
            <person name="Nagy L.G."/>
            <person name="Floudas D."/>
            <person name="Copeland A."/>
            <person name="Barry K.W."/>
            <person name="Cichocki N."/>
            <person name="Veneault-Fourrey C."/>
            <person name="LaButti K."/>
            <person name="Lindquist E.A."/>
            <person name="Lipzen A."/>
            <person name="Lundell T."/>
            <person name="Morin E."/>
            <person name="Murat C."/>
            <person name="Riley R."/>
            <person name="Ohm R."/>
            <person name="Sun H."/>
            <person name="Tunlid A."/>
            <person name="Henrissat B."/>
            <person name="Grigoriev I.V."/>
            <person name="Hibbett D.S."/>
            <person name="Martin F."/>
        </authorList>
    </citation>
    <scope>NUCLEOTIDE SEQUENCE [LARGE SCALE GENOMIC DNA]</scope>
    <source>
        <strain evidence="3 4">MD-312</strain>
    </source>
</reference>
<feature type="compositionally biased region" description="Basic and acidic residues" evidence="1">
    <location>
        <begin position="290"/>
        <end position="301"/>
    </location>
</feature>
<feature type="region of interest" description="Disordered" evidence="1">
    <location>
        <begin position="206"/>
        <end position="301"/>
    </location>
</feature>
<keyword evidence="2" id="KW-0812">Transmembrane</keyword>
<feature type="compositionally biased region" description="Pro residues" evidence="1">
    <location>
        <begin position="240"/>
        <end position="251"/>
    </location>
</feature>
<dbReference type="HOGENOM" id="CLU_063096_0_0_1"/>
<dbReference type="Proteomes" id="UP000053820">
    <property type="component" value="Unassembled WGS sequence"/>
</dbReference>
<sequence length="301" mass="33151">MNTRRAPPSGSPPAYRYVSRYYGRNLRPVVLGMSVVTALWSLAWTVTSFKELKLDRNDNLPMLAPLAIAQGVMFAVACGFQIFGVTAAAMQRFALVKIYAFLCALSTLLVVGVGFMRTVTHFTFKADLIQECEDAAKSGTIGSVFGIWGSNPSSNLTTDEATSYCNDQWNHDSWAEIIVLLVEIVLGLLFTSIAFAYYRQTLDPTSPINASRAPSNQVRMDDYPTHYSPPYDTTAYAPAYAPPPGSPPFDGKPPDYKRGSYVSYGEDKDGKEDDPFSDYDGPSVPMPTHWAEERDVTSSRA</sequence>
<accession>A0A0C9WA39</accession>
<feature type="transmembrane region" description="Helical" evidence="2">
    <location>
        <begin position="98"/>
        <end position="116"/>
    </location>
</feature>